<evidence type="ECO:0000256" key="1">
    <source>
        <dbReference type="ARBA" id="ARBA00004141"/>
    </source>
</evidence>
<feature type="domain" description="SLC26A/SulP transporter" evidence="6">
    <location>
        <begin position="85"/>
        <end position="130"/>
    </location>
</feature>
<evidence type="ECO:0000256" key="3">
    <source>
        <dbReference type="ARBA" id="ARBA00022989"/>
    </source>
</evidence>
<feature type="transmembrane region" description="Helical" evidence="5">
    <location>
        <begin position="104"/>
        <end position="129"/>
    </location>
</feature>
<evidence type="ECO:0000256" key="2">
    <source>
        <dbReference type="ARBA" id="ARBA00022692"/>
    </source>
</evidence>
<evidence type="ECO:0000313" key="7">
    <source>
        <dbReference type="EMBL" id="CEK65696.1"/>
    </source>
</evidence>
<keyword evidence="3 5" id="KW-1133">Transmembrane helix</keyword>
<evidence type="ECO:0000259" key="6">
    <source>
        <dbReference type="Pfam" id="PF00916"/>
    </source>
</evidence>
<organism evidence="7">
    <name type="scientific">Arion vulgaris</name>
    <dbReference type="NCBI Taxonomy" id="1028688"/>
    <lineage>
        <taxon>Eukaryota</taxon>
        <taxon>Metazoa</taxon>
        <taxon>Spiralia</taxon>
        <taxon>Lophotrochozoa</taxon>
        <taxon>Mollusca</taxon>
        <taxon>Gastropoda</taxon>
        <taxon>Heterobranchia</taxon>
        <taxon>Euthyneura</taxon>
        <taxon>Panpulmonata</taxon>
        <taxon>Eupulmonata</taxon>
        <taxon>Stylommatophora</taxon>
        <taxon>Helicina</taxon>
        <taxon>Arionoidea</taxon>
        <taxon>Arionidae</taxon>
        <taxon>Arion</taxon>
    </lineage>
</organism>
<dbReference type="AlphaFoldDB" id="A0A0B6ZCU9"/>
<reference evidence="7" key="1">
    <citation type="submission" date="2014-12" db="EMBL/GenBank/DDBJ databases">
        <title>Insight into the proteome of Arion vulgaris.</title>
        <authorList>
            <person name="Aradska J."/>
            <person name="Bulat T."/>
            <person name="Smidak R."/>
            <person name="Sarate P."/>
            <person name="Gangsoo J."/>
            <person name="Sialana F."/>
            <person name="Bilban M."/>
            <person name="Lubec G."/>
        </authorList>
    </citation>
    <scope>NUCLEOTIDE SEQUENCE</scope>
    <source>
        <tissue evidence="7">Skin</tissue>
    </source>
</reference>
<proteinExistence type="predicted"/>
<dbReference type="InterPro" id="IPR011547">
    <property type="entry name" value="SLC26A/SulP_dom"/>
</dbReference>
<dbReference type="InterPro" id="IPR001902">
    <property type="entry name" value="SLC26A/SulP_fam"/>
</dbReference>
<dbReference type="Pfam" id="PF00916">
    <property type="entry name" value="Sulfate_transp"/>
    <property type="match status" value="1"/>
</dbReference>
<name>A0A0B6ZCU9_9EUPU</name>
<evidence type="ECO:0000256" key="5">
    <source>
        <dbReference type="SAM" id="Phobius"/>
    </source>
</evidence>
<protein>
    <recommendedName>
        <fullName evidence="6">SLC26A/SulP transporter domain-containing protein</fullName>
    </recommendedName>
</protein>
<sequence length="130" mass="14811">MDSQKLLTMSGHTPEVCEDTSITQYPKLVDFEETFRDPDEHVSWKSRIHKTVTKEIAECNVRKSLLKLFPIIRTLQTYKLKEDLPNDIIAGLTSGVMMIPQGMAFAALSTLPPIVGLYISFFSSITYFFF</sequence>
<dbReference type="EMBL" id="HACG01018831">
    <property type="protein sequence ID" value="CEK65696.1"/>
    <property type="molecule type" value="Transcribed_RNA"/>
</dbReference>
<accession>A0A0B6ZCU9</accession>
<gene>
    <name evidence="7" type="primary">ORF55945</name>
</gene>
<dbReference type="GO" id="GO:0055085">
    <property type="term" value="P:transmembrane transport"/>
    <property type="evidence" value="ECO:0007669"/>
    <property type="project" value="InterPro"/>
</dbReference>
<keyword evidence="2 5" id="KW-0812">Transmembrane</keyword>
<feature type="non-terminal residue" evidence="7">
    <location>
        <position position="130"/>
    </location>
</feature>
<comment type="subcellular location">
    <subcellularLocation>
        <location evidence="1">Membrane</location>
        <topology evidence="1">Multi-pass membrane protein</topology>
    </subcellularLocation>
</comment>
<dbReference type="GO" id="GO:0016020">
    <property type="term" value="C:membrane"/>
    <property type="evidence" value="ECO:0007669"/>
    <property type="project" value="UniProtKB-SubCell"/>
</dbReference>
<dbReference type="PANTHER" id="PTHR11814">
    <property type="entry name" value="SULFATE TRANSPORTER"/>
    <property type="match status" value="1"/>
</dbReference>
<keyword evidence="4 5" id="KW-0472">Membrane</keyword>
<evidence type="ECO:0000256" key="4">
    <source>
        <dbReference type="ARBA" id="ARBA00023136"/>
    </source>
</evidence>